<organism evidence="2 3">
    <name type="scientific">Taibaiella lutea</name>
    <dbReference type="NCBI Taxonomy" id="2608001"/>
    <lineage>
        <taxon>Bacteria</taxon>
        <taxon>Pseudomonadati</taxon>
        <taxon>Bacteroidota</taxon>
        <taxon>Chitinophagia</taxon>
        <taxon>Chitinophagales</taxon>
        <taxon>Chitinophagaceae</taxon>
        <taxon>Taibaiella</taxon>
    </lineage>
</organism>
<keyword evidence="2" id="KW-0645">Protease</keyword>
<reference evidence="2 3" key="1">
    <citation type="submission" date="2019-09" db="EMBL/GenBank/DDBJ databases">
        <title>Genome sequence and assembly of Taibaiella sp.</title>
        <authorList>
            <person name="Chhetri G."/>
        </authorList>
    </citation>
    <scope>NUCLEOTIDE SEQUENCE [LARGE SCALE GENOMIC DNA]</scope>
    <source>
        <strain evidence="2 3">KVB11</strain>
    </source>
</reference>
<evidence type="ECO:0000313" key="3">
    <source>
        <dbReference type="Proteomes" id="UP000323632"/>
    </source>
</evidence>
<protein>
    <submittedName>
        <fullName evidence="2">Carboxypeptidase-like regulatory domain-containing protein</fullName>
    </submittedName>
</protein>
<dbReference type="SUPFAM" id="SSF49464">
    <property type="entry name" value="Carboxypeptidase regulatory domain-like"/>
    <property type="match status" value="1"/>
</dbReference>
<dbReference type="GO" id="GO:0004180">
    <property type="term" value="F:carboxypeptidase activity"/>
    <property type="evidence" value="ECO:0007669"/>
    <property type="project" value="UniProtKB-KW"/>
</dbReference>
<dbReference type="Proteomes" id="UP000323632">
    <property type="component" value="Unassembled WGS sequence"/>
</dbReference>
<evidence type="ECO:0000313" key="2">
    <source>
        <dbReference type="EMBL" id="KAA5535064.1"/>
    </source>
</evidence>
<proteinExistence type="predicted"/>
<keyword evidence="2" id="KW-0121">Carboxypeptidase</keyword>
<keyword evidence="2" id="KW-0378">Hydrolase</keyword>
<keyword evidence="1" id="KW-0732">Signal</keyword>
<keyword evidence="3" id="KW-1185">Reference proteome</keyword>
<dbReference type="AlphaFoldDB" id="A0A5M6CIZ0"/>
<feature type="chain" id="PRO_5024393523" evidence="1">
    <location>
        <begin position="24"/>
        <end position="218"/>
    </location>
</feature>
<accession>A0A5M6CIZ0</accession>
<gene>
    <name evidence="2" type="ORF">F0919_10735</name>
</gene>
<dbReference type="InterPro" id="IPR008969">
    <property type="entry name" value="CarboxyPept-like_regulatory"/>
</dbReference>
<feature type="signal peptide" evidence="1">
    <location>
        <begin position="1"/>
        <end position="23"/>
    </location>
</feature>
<sequence length="218" mass="25265">MNCMYKYLSATIFCCSVFLMSHAQNKVWSNIIQITGATMTADSLKAVSDVTIEVKHKDQGTYSNMFGVFSLVCSKGDTLNFSAVGYKDKQYVVPMDLNGRFFNVVQLMVQDTFYLPETIIRALPYGDEFDYAFKYWNIPDDKYAVAQKNTSERAMAYLRANTPKNGPENQSYYQANQAKQGYYYGQQQQINIFNPLKWNDFFNSWKRGDFKRKKDVSY</sequence>
<evidence type="ECO:0000256" key="1">
    <source>
        <dbReference type="SAM" id="SignalP"/>
    </source>
</evidence>
<dbReference type="EMBL" id="VWSH01000002">
    <property type="protein sequence ID" value="KAA5535064.1"/>
    <property type="molecule type" value="Genomic_DNA"/>
</dbReference>
<comment type="caution">
    <text evidence="2">The sequence shown here is derived from an EMBL/GenBank/DDBJ whole genome shotgun (WGS) entry which is preliminary data.</text>
</comment>
<name>A0A5M6CIZ0_9BACT</name>